<protein>
    <submittedName>
        <fullName evidence="1">VOC family protein</fullName>
    </submittedName>
</protein>
<evidence type="ECO:0000313" key="2">
    <source>
        <dbReference type="Proteomes" id="UP001597511"/>
    </source>
</evidence>
<keyword evidence="2" id="KW-1185">Reference proteome</keyword>
<reference evidence="2" key="1">
    <citation type="journal article" date="2019" name="Int. J. Syst. Evol. Microbiol.">
        <title>The Global Catalogue of Microorganisms (GCM) 10K type strain sequencing project: providing services to taxonomists for standard genome sequencing and annotation.</title>
        <authorList>
            <consortium name="The Broad Institute Genomics Platform"/>
            <consortium name="The Broad Institute Genome Sequencing Center for Infectious Disease"/>
            <person name="Wu L."/>
            <person name="Ma J."/>
        </authorList>
    </citation>
    <scope>NUCLEOTIDE SEQUENCE [LARGE SCALE GENOMIC DNA]</scope>
    <source>
        <strain evidence="2">KCTC 23299</strain>
    </source>
</reference>
<name>A0ABW6A831_9BACT</name>
<dbReference type="RefSeq" id="WP_386101861.1">
    <property type="nucleotide sequence ID" value="NZ_JBHUOZ010000003.1"/>
</dbReference>
<organism evidence="1 2">
    <name type="scientific">Terrimonas rubra</name>
    <dbReference type="NCBI Taxonomy" id="1035890"/>
    <lineage>
        <taxon>Bacteria</taxon>
        <taxon>Pseudomonadati</taxon>
        <taxon>Bacteroidota</taxon>
        <taxon>Chitinophagia</taxon>
        <taxon>Chitinophagales</taxon>
        <taxon>Chitinophagaceae</taxon>
        <taxon>Terrimonas</taxon>
    </lineage>
</organism>
<evidence type="ECO:0000313" key="1">
    <source>
        <dbReference type="EMBL" id="MFD2921478.1"/>
    </source>
</evidence>
<gene>
    <name evidence="1" type="ORF">ACFS6H_17250</name>
</gene>
<dbReference type="Proteomes" id="UP001597511">
    <property type="component" value="Unassembled WGS sequence"/>
</dbReference>
<dbReference type="Gene3D" id="3.10.180.10">
    <property type="entry name" value="2,3-Dihydroxybiphenyl 1,2-Dioxygenase, domain 1"/>
    <property type="match status" value="1"/>
</dbReference>
<dbReference type="InterPro" id="IPR029068">
    <property type="entry name" value="Glyas_Bleomycin-R_OHBP_Dase"/>
</dbReference>
<comment type="caution">
    <text evidence="1">The sequence shown here is derived from an EMBL/GenBank/DDBJ whole genome shotgun (WGS) entry which is preliminary data.</text>
</comment>
<accession>A0ABW6A831</accession>
<dbReference type="EMBL" id="JBHUOZ010000003">
    <property type="protein sequence ID" value="MFD2921478.1"/>
    <property type="molecule type" value="Genomic_DNA"/>
</dbReference>
<dbReference type="CDD" id="cd06587">
    <property type="entry name" value="VOC"/>
    <property type="match status" value="1"/>
</dbReference>
<proteinExistence type="predicted"/>
<dbReference type="SUPFAM" id="SSF54593">
    <property type="entry name" value="Glyoxalase/Bleomycin resistance protein/Dihydroxybiphenyl dioxygenase"/>
    <property type="match status" value="1"/>
</dbReference>
<sequence length="119" mass="13495">MMKAILRLKTNSIKDSELFYCKDLELFDFYQDYGMGSIALMAKNNPGFMLLLTTGTVPFTEEYLFELQTDNCDALFDTLKGKAFTTPGRLLSTTVFEYPLGKSIALEDPSGNKFLLFEE</sequence>